<dbReference type="GO" id="GO:0009254">
    <property type="term" value="P:peptidoglycan turnover"/>
    <property type="evidence" value="ECO:0007669"/>
    <property type="project" value="TreeGrafter"/>
</dbReference>
<evidence type="ECO:0000256" key="1">
    <source>
        <dbReference type="ARBA" id="ARBA00023239"/>
    </source>
</evidence>
<dbReference type="NCBIfam" id="NF009222">
    <property type="entry name" value="PRK12570.1"/>
    <property type="match status" value="1"/>
</dbReference>
<dbReference type="EC" id="4.2.1.126" evidence="3"/>
<dbReference type="GO" id="GO:0097173">
    <property type="term" value="P:N-acetylmuramic acid catabolic process"/>
    <property type="evidence" value="ECO:0007669"/>
    <property type="project" value="UniProtKB-UniPathway"/>
</dbReference>
<comment type="caution">
    <text evidence="5">The sequence shown here is derived from an EMBL/GenBank/DDBJ whole genome shotgun (WGS) entry which is preliminary data.</text>
</comment>
<dbReference type="GO" id="GO:0016803">
    <property type="term" value="F:ether hydrolase activity"/>
    <property type="evidence" value="ECO:0007669"/>
    <property type="project" value="TreeGrafter"/>
</dbReference>
<proteinExistence type="inferred from homology"/>
<comment type="miscellaneous">
    <text evidence="3">A lyase-type mechanism (elimination/hydration) is suggested for the cleavage of the lactyl ether bond of MurNAc 6-phosphate, with the formation of an alpha,beta-unsaturated aldehyde intermediate with (E)-stereochemistry, followed by the syn addition of water to give product.</text>
</comment>
<dbReference type="Gene3D" id="3.40.50.10490">
    <property type="entry name" value="Glucose-6-phosphate isomerase like protein, domain 1"/>
    <property type="match status" value="1"/>
</dbReference>
<dbReference type="FunFam" id="3.40.50.10490:FF:000014">
    <property type="entry name" value="N-acetylmuramic acid 6-phosphate etherase"/>
    <property type="match status" value="1"/>
</dbReference>
<dbReference type="PROSITE" id="PS01272">
    <property type="entry name" value="GCKR"/>
    <property type="match status" value="1"/>
</dbReference>
<dbReference type="NCBIfam" id="NF003915">
    <property type="entry name" value="PRK05441.1"/>
    <property type="match status" value="1"/>
</dbReference>
<feature type="active site" description="Proton donor" evidence="3">
    <location>
        <position position="84"/>
    </location>
</feature>
<dbReference type="GO" id="GO:0016835">
    <property type="term" value="F:carbon-oxygen lyase activity"/>
    <property type="evidence" value="ECO:0007669"/>
    <property type="project" value="UniProtKB-UniRule"/>
</dbReference>
<dbReference type="HAMAP" id="MF_00068">
    <property type="entry name" value="MurQ"/>
    <property type="match status" value="1"/>
</dbReference>
<dbReference type="EMBL" id="RYZH01000010">
    <property type="protein sequence ID" value="RUL88430.1"/>
    <property type="molecule type" value="Genomic_DNA"/>
</dbReference>
<dbReference type="RefSeq" id="WP_126724567.1">
    <property type="nucleotide sequence ID" value="NZ_RYZH01000010.1"/>
</dbReference>
<dbReference type="Gene3D" id="1.10.8.1080">
    <property type="match status" value="1"/>
</dbReference>
<dbReference type="CDD" id="cd05007">
    <property type="entry name" value="SIS_Etherase"/>
    <property type="match status" value="1"/>
</dbReference>
<evidence type="ECO:0000256" key="3">
    <source>
        <dbReference type="HAMAP-Rule" id="MF_00068"/>
    </source>
</evidence>
<keyword evidence="1 3" id="KW-0456">Lyase</keyword>
<feature type="domain" description="SIS" evidence="4">
    <location>
        <begin position="56"/>
        <end position="219"/>
    </location>
</feature>
<dbReference type="UniPathway" id="UPA00342"/>
<comment type="function">
    <text evidence="3">Specifically catalyzes the cleavage of the D-lactyl ether substituent of MurNAc 6-phosphate, producing GlcNAc 6-phosphate and D-lactate.</text>
</comment>
<dbReference type="GO" id="GO:0046348">
    <property type="term" value="P:amino sugar catabolic process"/>
    <property type="evidence" value="ECO:0007669"/>
    <property type="project" value="InterPro"/>
</dbReference>
<name>A0A432MMB9_9BACT</name>
<evidence type="ECO:0000313" key="5">
    <source>
        <dbReference type="EMBL" id="RUL88430.1"/>
    </source>
</evidence>
<comment type="catalytic activity">
    <reaction evidence="3">
        <text>N-acetyl-D-muramate 6-phosphate + H2O = N-acetyl-D-glucosamine 6-phosphate + (R)-lactate</text>
        <dbReference type="Rhea" id="RHEA:26410"/>
        <dbReference type="ChEBI" id="CHEBI:15377"/>
        <dbReference type="ChEBI" id="CHEBI:16004"/>
        <dbReference type="ChEBI" id="CHEBI:57513"/>
        <dbReference type="ChEBI" id="CHEBI:58722"/>
        <dbReference type="EC" id="4.2.1.126"/>
    </reaction>
</comment>
<dbReference type="InterPro" id="IPR046348">
    <property type="entry name" value="SIS_dom_sf"/>
</dbReference>
<dbReference type="NCBIfam" id="TIGR00274">
    <property type="entry name" value="N-acetylmuramic acid 6-phosphate etherase"/>
    <property type="match status" value="1"/>
</dbReference>
<accession>A0A432MMB9</accession>
<gene>
    <name evidence="3 5" type="primary">murQ</name>
    <name evidence="5" type="ORF">TsocGM_06860</name>
</gene>
<evidence type="ECO:0000313" key="6">
    <source>
        <dbReference type="Proteomes" id="UP000280296"/>
    </source>
</evidence>
<comment type="subunit">
    <text evidence="3">Homodimer.</text>
</comment>
<dbReference type="AlphaFoldDB" id="A0A432MMB9"/>
<dbReference type="InterPro" id="IPR040190">
    <property type="entry name" value="MURQ/GCKR"/>
</dbReference>
<dbReference type="InterPro" id="IPR001347">
    <property type="entry name" value="SIS_dom"/>
</dbReference>
<dbReference type="Proteomes" id="UP000280296">
    <property type="component" value="Unassembled WGS sequence"/>
</dbReference>
<comment type="pathway">
    <text evidence="3">Amino-sugar metabolism; N-acetylmuramate degradation.</text>
</comment>
<dbReference type="Pfam" id="PF22645">
    <property type="entry name" value="GKRP_SIS_N"/>
    <property type="match status" value="1"/>
</dbReference>
<dbReference type="OrthoDB" id="9813395at2"/>
<evidence type="ECO:0000256" key="2">
    <source>
        <dbReference type="ARBA" id="ARBA00023277"/>
    </source>
</evidence>
<dbReference type="PANTHER" id="PTHR10088">
    <property type="entry name" value="GLUCOKINASE REGULATORY PROTEIN"/>
    <property type="match status" value="1"/>
</dbReference>
<dbReference type="SUPFAM" id="SSF53697">
    <property type="entry name" value="SIS domain"/>
    <property type="match status" value="1"/>
</dbReference>
<dbReference type="PANTHER" id="PTHR10088:SF4">
    <property type="entry name" value="GLUCOKINASE REGULATORY PROTEIN"/>
    <property type="match status" value="1"/>
</dbReference>
<comment type="similarity">
    <text evidence="3">Belongs to the GCKR-like family. MurNAc-6-P etherase subfamily.</text>
</comment>
<reference evidence="5 6" key="2">
    <citation type="submission" date="2019-01" db="EMBL/GenBank/DDBJ databases">
        <title>Tautonia sociabilis, a novel thermotolerant planctomycete of Isosphaeraceae family, isolated from a 4000 m deep subterranean habitat.</title>
        <authorList>
            <person name="Kovaleva O.L."/>
            <person name="Elcheninov A.G."/>
            <person name="Van Heerden E."/>
            <person name="Toshchakov S.V."/>
            <person name="Novikov A."/>
            <person name="Bonch-Osmolovskaya E.A."/>
            <person name="Kublanov I.V."/>
        </authorList>
    </citation>
    <scope>NUCLEOTIDE SEQUENCE [LARGE SCALE GENOMIC DNA]</scope>
    <source>
        <strain evidence="5 6">GM2012</strain>
    </source>
</reference>
<keyword evidence="2 3" id="KW-0119">Carbohydrate metabolism</keyword>
<dbReference type="InterPro" id="IPR005486">
    <property type="entry name" value="Glucokinase_regulatory_CS"/>
</dbReference>
<dbReference type="PROSITE" id="PS51464">
    <property type="entry name" value="SIS"/>
    <property type="match status" value="1"/>
</dbReference>
<dbReference type="GO" id="GO:0097367">
    <property type="term" value="F:carbohydrate derivative binding"/>
    <property type="evidence" value="ECO:0007669"/>
    <property type="project" value="InterPro"/>
</dbReference>
<dbReference type="InterPro" id="IPR005488">
    <property type="entry name" value="Etherase_MurQ"/>
</dbReference>
<keyword evidence="6" id="KW-1185">Reference proteome</keyword>
<feature type="active site" evidence="3">
    <location>
        <position position="115"/>
    </location>
</feature>
<sequence length="305" mass="31801">MALEDHLLTEARNPASEAIDTLDASGIVRLMNDEDAKVVAAVRAEERAISRAIELVADRFRAGGRLIYAGAGTSGRLGVLDASECPPTFSTPPELVVGLIAGGPTALTRAVEGAEDDPDRGASDLDGLRPTSRDVVVGIASSGRTPYVLGVVDRARAIGASTVGIACNRPSLLGERVDLEIAPIVGPEVIAGSTRLKSGTATKMILNMITTGAMVLVGKTFGNRMIDLQPTNQKLRLRTRRILRELGGVDDDRAVALLERTGGRLKPALVMAMSGVEAEEADRLLAAAGGQVRGAVELALRGEGP</sequence>
<evidence type="ECO:0000259" key="4">
    <source>
        <dbReference type="PROSITE" id="PS51464"/>
    </source>
</evidence>
<reference evidence="5 6" key="1">
    <citation type="submission" date="2018-12" db="EMBL/GenBank/DDBJ databases">
        <authorList>
            <person name="Toschakov S.V."/>
        </authorList>
    </citation>
    <scope>NUCLEOTIDE SEQUENCE [LARGE SCALE GENOMIC DNA]</scope>
    <source>
        <strain evidence="5 6">GM2012</strain>
    </source>
</reference>
<organism evidence="5 6">
    <name type="scientific">Tautonia sociabilis</name>
    <dbReference type="NCBI Taxonomy" id="2080755"/>
    <lineage>
        <taxon>Bacteria</taxon>
        <taxon>Pseudomonadati</taxon>
        <taxon>Planctomycetota</taxon>
        <taxon>Planctomycetia</taxon>
        <taxon>Isosphaerales</taxon>
        <taxon>Isosphaeraceae</taxon>
        <taxon>Tautonia</taxon>
    </lineage>
</organism>
<protein>
    <recommendedName>
        <fullName evidence="3">N-acetylmuramic acid 6-phosphate etherase</fullName>
        <shortName evidence="3">MurNAc-6-P etherase</shortName>
        <ecNumber evidence="3">4.2.1.126</ecNumber>
    </recommendedName>
    <alternativeName>
        <fullName evidence="3">N-acetylmuramic acid 6-phosphate hydrolase</fullName>
    </alternativeName>
    <alternativeName>
        <fullName evidence="3">N-acetylmuramic acid 6-phosphate lyase</fullName>
    </alternativeName>
</protein>